<dbReference type="PANTHER" id="PTHR14939">
    <property type="entry name" value="F-BOX ONLY PROTEIN 22"/>
    <property type="match status" value="1"/>
</dbReference>
<dbReference type="SUPFAM" id="SSF81383">
    <property type="entry name" value="F-box domain"/>
    <property type="match status" value="1"/>
</dbReference>
<dbReference type="InterPro" id="IPR001810">
    <property type="entry name" value="F-box_dom"/>
</dbReference>
<dbReference type="EMBL" id="GEDC01029349">
    <property type="protein sequence ID" value="JAS07949.1"/>
    <property type="molecule type" value="Transcribed_RNA"/>
</dbReference>
<dbReference type="PANTHER" id="PTHR14939:SF5">
    <property type="entry name" value="F-BOX ONLY PROTEIN 22"/>
    <property type="match status" value="1"/>
</dbReference>
<dbReference type="GO" id="GO:0032436">
    <property type="term" value="P:positive regulation of proteasomal ubiquitin-dependent protein catabolic process"/>
    <property type="evidence" value="ECO:0007669"/>
    <property type="project" value="TreeGrafter"/>
</dbReference>
<evidence type="ECO:0000259" key="1">
    <source>
        <dbReference type="Pfam" id="PF12937"/>
    </source>
</evidence>
<dbReference type="GO" id="GO:0000209">
    <property type="term" value="P:protein polyubiquitination"/>
    <property type="evidence" value="ECO:0007669"/>
    <property type="project" value="TreeGrafter"/>
</dbReference>
<reference evidence="2" key="1">
    <citation type="submission" date="2015-12" db="EMBL/GenBank/DDBJ databases">
        <title>De novo transcriptome assembly of four potential Pierce s Disease insect vectors from Arizona vineyards.</title>
        <authorList>
            <person name="Tassone E.E."/>
        </authorList>
    </citation>
    <scope>NUCLEOTIDE SEQUENCE</scope>
</reference>
<proteinExistence type="predicted"/>
<organism evidence="2">
    <name type="scientific">Clastoptera arizonana</name>
    <name type="common">Arizona spittle bug</name>
    <dbReference type="NCBI Taxonomy" id="38151"/>
    <lineage>
        <taxon>Eukaryota</taxon>
        <taxon>Metazoa</taxon>
        <taxon>Ecdysozoa</taxon>
        <taxon>Arthropoda</taxon>
        <taxon>Hexapoda</taxon>
        <taxon>Insecta</taxon>
        <taxon>Pterygota</taxon>
        <taxon>Neoptera</taxon>
        <taxon>Paraneoptera</taxon>
        <taxon>Hemiptera</taxon>
        <taxon>Auchenorrhyncha</taxon>
        <taxon>Cercopoidea</taxon>
        <taxon>Clastopteridae</taxon>
        <taxon>Clastoptera</taxon>
    </lineage>
</organism>
<dbReference type="Pfam" id="PF12937">
    <property type="entry name" value="F-box-like"/>
    <property type="match status" value="1"/>
</dbReference>
<dbReference type="Gene3D" id="1.20.1280.50">
    <property type="match status" value="1"/>
</dbReference>
<dbReference type="InterPro" id="IPR036047">
    <property type="entry name" value="F-box-like_dom_sf"/>
</dbReference>
<dbReference type="AlphaFoldDB" id="A0A1B6C3S6"/>
<evidence type="ECO:0000313" key="2">
    <source>
        <dbReference type="EMBL" id="JAS07949.1"/>
    </source>
</evidence>
<accession>A0A1B6C3S6</accession>
<sequence>MDNIGHFISHEYGIIKHILEYLPAKSLLAAKQVCRAWAEVTNVILAEKNKIIWIYTSDIFLCPPNQQNTLQTIPKAIISNCNDGGRNVNPFWPHADCRNLKFCPCRNGENNTYHVMVRGHENALFQWNILNEGYDFLSHSCITLMLPAFPGVEIINIVYSRQNKIFNTKVTDDTINELLGTEPIKCLLLFTHRIHNSWVSSFIKKIIDRQGETFVIGGGEFVEGKFIQKKEENNCNTSKLKFYIMALRGENITVHSQLLTSQNESGINAFMKKMWEEVGCKPEDSQRFAFIVTCVNRFIDNKSKYEWKKFKEYFPDIQYFGFYGNGEHYLEITSCEKNLKKKKPLRIAYGDSTSFLFITIKGAKPSQIIRI</sequence>
<feature type="domain" description="F-box" evidence="1">
    <location>
        <begin position="17"/>
        <end position="42"/>
    </location>
</feature>
<protein>
    <recommendedName>
        <fullName evidence="1">F-box domain-containing protein</fullName>
    </recommendedName>
</protein>
<gene>
    <name evidence="2" type="ORF">g.34751</name>
</gene>
<name>A0A1B6C3S6_9HEMI</name>